<reference evidence="2" key="1">
    <citation type="journal article" date="2020" name="G3 (Bethesda)">
        <title>High-Quality Assemblies for Three Invasive Social Wasps from the &lt;i&gt;Vespula&lt;/i&gt; Genus.</title>
        <authorList>
            <person name="Harrop T.W.R."/>
            <person name="Guhlin J."/>
            <person name="McLaughlin G.M."/>
            <person name="Permina E."/>
            <person name="Stockwell P."/>
            <person name="Gilligan J."/>
            <person name="Le Lec M.F."/>
            <person name="Gruber M.A.M."/>
            <person name="Quinn O."/>
            <person name="Lovegrove M."/>
            <person name="Duncan E.J."/>
            <person name="Remnant E.J."/>
            <person name="Van Eeckhoven J."/>
            <person name="Graham B."/>
            <person name="Knapp R.A."/>
            <person name="Langford K.W."/>
            <person name="Kronenberg Z."/>
            <person name="Press M.O."/>
            <person name="Eacker S.M."/>
            <person name="Wilson-Rankin E.E."/>
            <person name="Purcell J."/>
            <person name="Lester P.J."/>
            <person name="Dearden P.K."/>
        </authorList>
    </citation>
    <scope>NUCLEOTIDE SEQUENCE</scope>
    <source>
        <strain evidence="2">Volc-1</strain>
    </source>
</reference>
<dbReference type="EMBL" id="JACSDY010000002">
    <property type="protein sequence ID" value="KAF7435710.1"/>
    <property type="molecule type" value="Genomic_DNA"/>
</dbReference>
<evidence type="ECO:0000313" key="2">
    <source>
        <dbReference type="EMBL" id="KAF7435710.1"/>
    </source>
</evidence>
<organism evidence="2 3">
    <name type="scientific">Vespula pensylvanica</name>
    <name type="common">Western yellow jacket</name>
    <name type="synonym">Wasp</name>
    <dbReference type="NCBI Taxonomy" id="30213"/>
    <lineage>
        <taxon>Eukaryota</taxon>
        <taxon>Metazoa</taxon>
        <taxon>Ecdysozoa</taxon>
        <taxon>Arthropoda</taxon>
        <taxon>Hexapoda</taxon>
        <taxon>Insecta</taxon>
        <taxon>Pterygota</taxon>
        <taxon>Neoptera</taxon>
        <taxon>Endopterygota</taxon>
        <taxon>Hymenoptera</taxon>
        <taxon>Apocrita</taxon>
        <taxon>Aculeata</taxon>
        <taxon>Vespoidea</taxon>
        <taxon>Vespidae</taxon>
        <taxon>Vespinae</taxon>
        <taxon>Vespula</taxon>
    </lineage>
</organism>
<dbReference type="Proteomes" id="UP000600918">
    <property type="component" value="Unassembled WGS sequence"/>
</dbReference>
<feature type="region of interest" description="Disordered" evidence="1">
    <location>
        <begin position="119"/>
        <end position="152"/>
    </location>
</feature>
<keyword evidence="3" id="KW-1185">Reference proteome</keyword>
<proteinExistence type="predicted"/>
<evidence type="ECO:0000256" key="1">
    <source>
        <dbReference type="SAM" id="MobiDB-lite"/>
    </source>
</evidence>
<gene>
    <name evidence="2" type="ORF">H0235_003901</name>
</gene>
<dbReference type="AlphaFoldDB" id="A0A834UFR3"/>
<feature type="compositionally biased region" description="Pro residues" evidence="1">
    <location>
        <begin position="70"/>
        <end position="79"/>
    </location>
</feature>
<feature type="region of interest" description="Disordered" evidence="1">
    <location>
        <begin position="55"/>
        <end position="85"/>
    </location>
</feature>
<evidence type="ECO:0000313" key="3">
    <source>
        <dbReference type="Proteomes" id="UP000600918"/>
    </source>
</evidence>
<accession>A0A834UFR3</accession>
<comment type="caution">
    <text evidence="2">The sequence shown here is derived from an EMBL/GenBank/DDBJ whole genome shotgun (WGS) entry which is preliminary data.</text>
</comment>
<protein>
    <submittedName>
        <fullName evidence="2">Uncharacterized protein</fullName>
    </submittedName>
</protein>
<feature type="compositionally biased region" description="Polar residues" evidence="1">
    <location>
        <begin position="55"/>
        <end position="65"/>
    </location>
</feature>
<name>A0A834UFR3_VESPE</name>
<sequence length="152" mass="17323">MAKMLMFNVGILTEELKNTEKLRHKSPQGLLAECLICRTIPDEQRNYFGLSSRSRYRSHTPTDLISPSCRFPPPPPRSLPRPIAALSNPPPLPLIPRHPSALPPRSRFFPVLLLKKTLKNGEDDDCDSDKMNNASKEKEENSGIRRGQQRRR</sequence>